<dbReference type="OrthoDB" id="4053at2"/>
<dbReference type="PANTHER" id="PTHR10133:SF27">
    <property type="entry name" value="DNA POLYMERASE NU"/>
    <property type="match status" value="1"/>
</dbReference>
<dbReference type="EC" id="2.7.7.7" evidence="1"/>
<comment type="caution">
    <text evidence="6">The sequence shown here is derived from an EMBL/GenBank/DDBJ whole genome shotgun (WGS) entry which is preliminary data.</text>
</comment>
<evidence type="ECO:0000256" key="1">
    <source>
        <dbReference type="ARBA" id="ARBA00012417"/>
    </source>
</evidence>
<dbReference type="Gene3D" id="1.10.150.20">
    <property type="entry name" value="5' to 3' exonuclease, C-terminal subdomain"/>
    <property type="match status" value="1"/>
</dbReference>
<dbReference type="Proteomes" id="UP000530514">
    <property type="component" value="Unassembled WGS sequence"/>
</dbReference>
<dbReference type="GO" id="GO:0003677">
    <property type="term" value="F:DNA binding"/>
    <property type="evidence" value="ECO:0007669"/>
    <property type="project" value="InterPro"/>
</dbReference>
<feature type="coiled-coil region" evidence="4">
    <location>
        <begin position="216"/>
        <end position="278"/>
    </location>
</feature>
<dbReference type="SMART" id="SM00482">
    <property type="entry name" value="POLAc"/>
    <property type="match status" value="1"/>
</dbReference>
<keyword evidence="7" id="KW-1185">Reference proteome</keyword>
<comment type="catalytic activity">
    <reaction evidence="3">
        <text>DNA(n) + a 2'-deoxyribonucleoside 5'-triphosphate = DNA(n+1) + diphosphate</text>
        <dbReference type="Rhea" id="RHEA:22508"/>
        <dbReference type="Rhea" id="RHEA-COMP:17339"/>
        <dbReference type="Rhea" id="RHEA-COMP:17340"/>
        <dbReference type="ChEBI" id="CHEBI:33019"/>
        <dbReference type="ChEBI" id="CHEBI:61560"/>
        <dbReference type="ChEBI" id="CHEBI:173112"/>
        <dbReference type="EC" id="2.7.7.7"/>
    </reaction>
</comment>
<evidence type="ECO:0000313" key="7">
    <source>
        <dbReference type="Proteomes" id="UP000530514"/>
    </source>
</evidence>
<dbReference type="InterPro" id="IPR043502">
    <property type="entry name" value="DNA/RNA_pol_sf"/>
</dbReference>
<dbReference type="GO" id="GO:0006261">
    <property type="term" value="P:DNA-templated DNA replication"/>
    <property type="evidence" value="ECO:0007669"/>
    <property type="project" value="InterPro"/>
</dbReference>
<dbReference type="EMBL" id="JACEIP010000010">
    <property type="protein sequence ID" value="MBA4542934.1"/>
    <property type="molecule type" value="Genomic_DNA"/>
</dbReference>
<name>A0A7W1XAD7_9BACL</name>
<dbReference type="SUPFAM" id="SSF56672">
    <property type="entry name" value="DNA/RNA polymerases"/>
    <property type="match status" value="1"/>
</dbReference>
<proteinExistence type="predicted"/>
<organism evidence="6 7">
    <name type="scientific">Thermoactinomyces daqus</name>
    <dbReference type="NCBI Taxonomy" id="1329516"/>
    <lineage>
        <taxon>Bacteria</taxon>
        <taxon>Bacillati</taxon>
        <taxon>Bacillota</taxon>
        <taxon>Bacilli</taxon>
        <taxon>Bacillales</taxon>
        <taxon>Thermoactinomycetaceae</taxon>
        <taxon>Thermoactinomyces</taxon>
    </lineage>
</organism>
<evidence type="ECO:0000256" key="4">
    <source>
        <dbReference type="SAM" id="Coils"/>
    </source>
</evidence>
<dbReference type="AlphaFoldDB" id="A0A7W1XAD7"/>
<keyword evidence="4" id="KW-0175">Coiled coil</keyword>
<dbReference type="InterPro" id="IPR001098">
    <property type="entry name" value="DNA-dir_DNA_pol_A_palm_dom"/>
</dbReference>
<dbReference type="Gene3D" id="3.30.70.370">
    <property type="match status" value="1"/>
</dbReference>
<keyword evidence="2" id="KW-0235">DNA replication</keyword>
<gene>
    <name evidence="6" type="ORF">H1164_08465</name>
</gene>
<dbReference type="PANTHER" id="PTHR10133">
    <property type="entry name" value="DNA POLYMERASE I"/>
    <property type="match status" value="1"/>
</dbReference>
<feature type="domain" description="DNA-directed DNA polymerase family A palm" evidence="5">
    <location>
        <begin position="42"/>
        <end position="327"/>
    </location>
</feature>
<dbReference type="InterPro" id="IPR002298">
    <property type="entry name" value="DNA_polymerase_A"/>
</dbReference>
<dbReference type="GO" id="GO:0003887">
    <property type="term" value="F:DNA-directed DNA polymerase activity"/>
    <property type="evidence" value="ECO:0007669"/>
    <property type="project" value="UniProtKB-EC"/>
</dbReference>
<evidence type="ECO:0000256" key="3">
    <source>
        <dbReference type="ARBA" id="ARBA00049244"/>
    </source>
</evidence>
<accession>A0A7W1XAD7</accession>
<protein>
    <recommendedName>
        <fullName evidence="1">DNA-directed DNA polymerase</fullName>
        <ecNumber evidence="1">2.7.7.7</ecNumber>
    </recommendedName>
</protein>
<evidence type="ECO:0000313" key="6">
    <source>
        <dbReference type="EMBL" id="MBA4542934.1"/>
    </source>
</evidence>
<dbReference type="Pfam" id="PF00476">
    <property type="entry name" value="DNA_pol_A"/>
    <property type="match status" value="2"/>
</dbReference>
<dbReference type="RefSeq" id="WP_033101900.1">
    <property type="nucleotide sequence ID" value="NZ_JACEIP010000010.1"/>
</dbReference>
<sequence>MNTHYNFVNDSNFLDIVRYLVTDERKVQKGTNLQNLPSKGDGELVRKCFIPPEGYVIIGADLSSIEPRIQAEILWTEYQDDSMIKAYWNDEDPYVDVALIVFKFLYPELKREWCQDKCWFDPVSRDGGTKKDEKPATAFEPRKLAKQGMLAVAYRQSAKGFAESMGVPIEVGEHFIKKFNELYPKFEQMVAETILFMQINGYVPTLFGRKRRFPEYKILKREIAMNEDKLTKLYRERKKLLNKEGKPTYKEQQRFKQIQKEINEIRQLIGKLKRFERQAFNHRIQGTGADILKQNGNRMGKICIEKGDWFLPASIHDELLMMVPEKDVTPETIALIEDVMCNTVKLNVPLKTDIVIMNRWMEEISPEEWFAGKRTV</sequence>
<reference evidence="6 7" key="1">
    <citation type="submission" date="2020-07" db="EMBL/GenBank/DDBJ databases">
        <authorList>
            <person name="Feng H."/>
        </authorList>
    </citation>
    <scope>NUCLEOTIDE SEQUENCE [LARGE SCALE GENOMIC DNA]</scope>
    <source>
        <strain evidence="7">s-11</strain>
    </source>
</reference>
<evidence type="ECO:0000256" key="2">
    <source>
        <dbReference type="ARBA" id="ARBA00022705"/>
    </source>
</evidence>
<evidence type="ECO:0000259" key="5">
    <source>
        <dbReference type="SMART" id="SM00482"/>
    </source>
</evidence>
<dbReference type="GO" id="GO:0006302">
    <property type="term" value="P:double-strand break repair"/>
    <property type="evidence" value="ECO:0007669"/>
    <property type="project" value="TreeGrafter"/>
</dbReference>